<comment type="caution">
    <text evidence="2">The sequence shown here is derived from an EMBL/GenBank/DDBJ whole genome shotgun (WGS) entry which is preliminary data.</text>
</comment>
<name>A0A4Z1SX84_GIAMU</name>
<organism evidence="2 3">
    <name type="scientific">Giardia muris</name>
    <dbReference type="NCBI Taxonomy" id="5742"/>
    <lineage>
        <taxon>Eukaryota</taxon>
        <taxon>Metamonada</taxon>
        <taxon>Diplomonadida</taxon>
        <taxon>Hexamitidae</taxon>
        <taxon>Giardiinae</taxon>
        <taxon>Giardia</taxon>
    </lineage>
</organism>
<dbReference type="Proteomes" id="UP000315496">
    <property type="component" value="Chromosome 1"/>
</dbReference>
<keyword evidence="3" id="KW-1185">Reference proteome</keyword>
<feature type="compositionally biased region" description="Polar residues" evidence="1">
    <location>
        <begin position="578"/>
        <end position="588"/>
    </location>
</feature>
<sequence>MQGAYKGINSFQIIESARARIDDIELDSPRSLLACQRVGVIPAELNYISEAGFNEPDPYRRRALYEAREKDRVRALGACLREFKKICAEGVTLAESLAFTNLASLLPAKYAARPRSREVGKALSTLQDIGEEHAEVGDLVRVQQRQYLQDLVTRVVRERRLAERNGKRAGDMSMSASSPKARSPRMTSINIRSLSAPRTLNSAGTPSDTRNQASSKVFTSKEPRVQSPRNSDYAALRKQRLEQERVEKEENYLAKQRAAAETLQLRQQQQQEAVQKRQEARIEHTAAVRQRAAQRQQRRQDLLHEDLMDREQHHRDIFKQALQNQASLMASSRLTRSAVEPSMLAKREAEIQQSMLGMELKIKQADDEHKIRHAELQARQQQDVDRRRFQADLEKDLLNRRIERQERVSAFRKTLQIAQQEHQQIQMETRKDTLTQRARESRELTTKQAEEMQRFKEQADALLKRNDVRRLEAIEKAMARKNRRLGKDGLTEAVEIVQGSTRSKSATVSSAKRMSQTVKERLERVPDDLYGMIRLAEKSGGFLDYTAARHVHPGLYKSRIEKAQLAQLSKRPPRRASSRGTYTVFETM</sequence>
<evidence type="ECO:0000313" key="2">
    <source>
        <dbReference type="EMBL" id="TNJ30150.1"/>
    </source>
</evidence>
<dbReference type="VEuPathDB" id="GiardiaDB:GMRT_14309"/>
<reference evidence="2 3" key="1">
    <citation type="submission" date="2019-05" db="EMBL/GenBank/DDBJ databases">
        <title>The compact genome of Giardia muris reveals important steps in the evolution of intestinal protozoan parasites.</title>
        <authorList>
            <person name="Xu F."/>
            <person name="Jimenez-Gonzalez A."/>
            <person name="Einarsson E."/>
            <person name="Astvaldsson A."/>
            <person name="Peirasmaki D."/>
            <person name="Eckmann L."/>
            <person name="Andersson J.O."/>
            <person name="Svard S.G."/>
            <person name="Jerlstrom-Hultqvist J."/>
        </authorList>
    </citation>
    <scope>NUCLEOTIDE SEQUENCE [LARGE SCALE GENOMIC DNA]</scope>
    <source>
        <strain evidence="2 3">Roberts-Thomson</strain>
    </source>
</reference>
<evidence type="ECO:0000313" key="3">
    <source>
        <dbReference type="Proteomes" id="UP000315496"/>
    </source>
</evidence>
<feature type="region of interest" description="Disordered" evidence="1">
    <location>
        <begin position="162"/>
        <end position="234"/>
    </location>
</feature>
<dbReference type="AlphaFoldDB" id="A0A4Z1SX84"/>
<gene>
    <name evidence="2" type="ORF">GMRT_14309</name>
</gene>
<dbReference type="OrthoDB" id="10251832at2759"/>
<proteinExistence type="predicted"/>
<evidence type="ECO:0000256" key="1">
    <source>
        <dbReference type="SAM" id="MobiDB-lite"/>
    </source>
</evidence>
<feature type="compositionally biased region" description="Polar residues" evidence="1">
    <location>
        <begin position="174"/>
        <end position="218"/>
    </location>
</feature>
<feature type="region of interest" description="Disordered" evidence="1">
    <location>
        <begin position="569"/>
        <end position="588"/>
    </location>
</feature>
<protein>
    <submittedName>
        <fullName evidence="2">Trichohyalin</fullName>
    </submittedName>
</protein>
<dbReference type="EMBL" id="VDLU01000001">
    <property type="protein sequence ID" value="TNJ30150.1"/>
    <property type="molecule type" value="Genomic_DNA"/>
</dbReference>
<accession>A0A4Z1SX84</accession>